<keyword evidence="11 14" id="KW-0503">Monooxygenase</keyword>
<dbReference type="GO" id="GO:0020037">
    <property type="term" value="F:heme binding"/>
    <property type="evidence" value="ECO:0007669"/>
    <property type="project" value="InterPro"/>
</dbReference>
<dbReference type="InterPro" id="IPR001128">
    <property type="entry name" value="Cyt_P450"/>
</dbReference>
<dbReference type="GO" id="GO:0016705">
    <property type="term" value="F:oxidoreductase activity, acting on paired donors, with incorporation or reduction of molecular oxygen"/>
    <property type="evidence" value="ECO:0007669"/>
    <property type="project" value="InterPro"/>
</dbReference>
<comment type="cofactor">
    <cofactor evidence="1 13">
        <name>heme</name>
        <dbReference type="ChEBI" id="CHEBI:30413"/>
    </cofactor>
</comment>
<protein>
    <recommendedName>
        <fullName evidence="17">Cytochrome P450</fullName>
    </recommendedName>
</protein>
<evidence type="ECO:0000256" key="14">
    <source>
        <dbReference type="RuleBase" id="RU000461"/>
    </source>
</evidence>
<evidence type="ECO:0000256" key="2">
    <source>
        <dbReference type="ARBA" id="ARBA00004167"/>
    </source>
</evidence>
<dbReference type="PRINTS" id="PR00385">
    <property type="entry name" value="P450"/>
</dbReference>
<evidence type="ECO:0000256" key="4">
    <source>
        <dbReference type="ARBA" id="ARBA00010617"/>
    </source>
</evidence>
<dbReference type="InterPro" id="IPR036396">
    <property type="entry name" value="Cyt_P450_sf"/>
</dbReference>
<evidence type="ECO:0000256" key="7">
    <source>
        <dbReference type="ARBA" id="ARBA00022723"/>
    </source>
</evidence>
<keyword evidence="16" id="KW-1185">Reference proteome</keyword>
<gene>
    <name evidence="15" type="ORF">EUX98_g6368</name>
</gene>
<evidence type="ECO:0000313" key="16">
    <source>
        <dbReference type="Proteomes" id="UP000308730"/>
    </source>
</evidence>
<dbReference type="CDD" id="cd11065">
    <property type="entry name" value="CYP64-like"/>
    <property type="match status" value="1"/>
</dbReference>
<dbReference type="Gene3D" id="1.10.630.10">
    <property type="entry name" value="Cytochrome P450"/>
    <property type="match status" value="1"/>
</dbReference>
<evidence type="ECO:0000313" key="15">
    <source>
        <dbReference type="EMBL" id="THH27824.1"/>
    </source>
</evidence>
<dbReference type="InterPro" id="IPR017972">
    <property type="entry name" value="Cyt_P450_CS"/>
</dbReference>
<dbReference type="SUPFAM" id="SSF48264">
    <property type="entry name" value="Cytochrome P450"/>
    <property type="match status" value="1"/>
</dbReference>
<evidence type="ECO:0000256" key="10">
    <source>
        <dbReference type="ARBA" id="ARBA00023004"/>
    </source>
</evidence>
<proteinExistence type="inferred from homology"/>
<dbReference type="GO" id="GO:0005506">
    <property type="term" value="F:iron ion binding"/>
    <property type="evidence" value="ECO:0007669"/>
    <property type="project" value="InterPro"/>
</dbReference>
<dbReference type="GO" id="GO:0004497">
    <property type="term" value="F:monooxygenase activity"/>
    <property type="evidence" value="ECO:0007669"/>
    <property type="project" value="UniProtKB-KW"/>
</dbReference>
<evidence type="ECO:0000256" key="6">
    <source>
        <dbReference type="ARBA" id="ARBA00022692"/>
    </source>
</evidence>
<evidence type="ECO:0000256" key="1">
    <source>
        <dbReference type="ARBA" id="ARBA00001971"/>
    </source>
</evidence>
<evidence type="ECO:0000256" key="9">
    <source>
        <dbReference type="ARBA" id="ARBA00023002"/>
    </source>
</evidence>
<comment type="similarity">
    <text evidence="4 14">Belongs to the cytochrome P450 family.</text>
</comment>
<keyword evidence="10 13" id="KW-0408">Iron</keyword>
<dbReference type="InterPro" id="IPR002401">
    <property type="entry name" value="Cyt_P450_E_grp-I"/>
</dbReference>
<comment type="caution">
    <text evidence="15">The sequence shown here is derived from an EMBL/GenBank/DDBJ whole genome shotgun (WGS) entry which is preliminary data.</text>
</comment>
<organism evidence="15 16">
    <name type="scientific">Antrodiella citrinella</name>
    <dbReference type="NCBI Taxonomy" id="2447956"/>
    <lineage>
        <taxon>Eukaryota</taxon>
        <taxon>Fungi</taxon>
        <taxon>Dikarya</taxon>
        <taxon>Basidiomycota</taxon>
        <taxon>Agaricomycotina</taxon>
        <taxon>Agaricomycetes</taxon>
        <taxon>Polyporales</taxon>
        <taxon>Steccherinaceae</taxon>
        <taxon>Antrodiella</taxon>
    </lineage>
</organism>
<evidence type="ECO:0000256" key="8">
    <source>
        <dbReference type="ARBA" id="ARBA00022989"/>
    </source>
</evidence>
<keyword evidence="9 14" id="KW-0560">Oxidoreductase</keyword>
<dbReference type="Pfam" id="PF00067">
    <property type="entry name" value="p450"/>
    <property type="match status" value="1"/>
</dbReference>
<evidence type="ECO:0000256" key="11">
    <source>
        <dbReference type="ARBA" id="ARBA00023033"/>
    </source>
</evidence>
<reference evidence="15 16" key="1">
    <citation type="submission" date="2019-02" db="EMBL/GenBank/DDBJ databases">
        <title>Genome sequencing of the rare red list fungi Antrodiella citrinella (Flaviporus citrinellus).</title>
        <authorList>
            <person name="Buettner E."/>
            <person name="Kellner H."/>
        </authorList>
    </citation>
    <scope>NUCLEOTIDE SEQUENCE [LARGE SCALE GENOMIC DNA]</scope>
    <source>
        <strain evidence="15 16">DSM 108506</strain>
    </source>
</reference>
<dbReference type="GO" id="GO:0016020">
    <property type="term" value="C:membrane"/>
    <property type="evidence" value="ECO:0007669"/>
    <property type="project" value="UniProtKB-SubCell"/>
</dbReference>
<keyword evidence="8" id="KW-1133">Transmembrane helix</keyword>
<dbReference type="PANTHER" id="PTHR46300">
    <property type="entry name" value="P450, PUTATIVE (EUROFUNG)-RELATED-RELATED"/>
    <property type="match status" value="1"/>
</dbReference>
<dbReference type="OrthoDB" id="2789670at2759"/>
<dbReference type="PROSITE" id="PS00086">
    <property type="entry name" value="CYTOCHROME_P450"/>
    <property type="match status" value="1"/>
</dbReference>
<dbReference type="EMBL" id="SGPM01000222">
    <property type="protein sequence ID" value="THH27824.1"/>
    <property type="molecule type" value="Genomic_DNA"/>
</dbReference>
<accession>A0A4S4MP55</accession>
<comment type="subcellular location">
    <subcellularLocation>
        <location evidence="2">Membrane</location>
        <topology evidence="2">Single-pass membrane protein</topology>
    </subcellularLocation>
</comment>
<feature type="binding site" description="axial binding residue" evidence="13">
    <location>
        <position position="266"/>
    </location>
    <ligand>
        <name>heme</name>
        <dbReference type="ChEBI" id="CHEBI:30413"/>
    </ligand>
    <ligandPart>
        <name>Fe</name>
        <dbReference type="ChEBI" id="CHEBI:18248"/>
    </ligandPart>
</feature>
<dbReference type="Proteomes" id="UP000308730">
    <property type="component" value="Unassembled WGS sequence"/>
</dbReference>
<dbReference type="InterPro" id="IPR050364">
    <property type="entry name" value="Cytochrome_P450_fung"/>
</dbReference>
<evidence type="ECO:0000256" key="3">
    <source>
        <dbReference type="ARBA" id="ARBA00005179"/>
    </source>
</evidence>
<evidence type="ECO:0000256" key="13">
    <source>
        <dbReference type="PIRSR" id="PIRSR602401-1"/>
    </source>
</evidence>
<dbReference type="PANTHER" id="PTHR46300:SF7">
    <property type="entry name" value="P450, PUTATIVE (EUROFUNG)-RELATED"/>
    <property type="match status" value="1"/>
</dbReference>
<evidence type="ECO:0008006" key="17">
    <source>
        <dbReference type="Google" id="ProtNLM"/>
    </source>
</evidence>
<evidence type="ECO:0000256" key="12">
    <source>
        <dbReference type="ARBA" id="ARBA00023136"/>
    </source>
</evidence>
<keyword evidence="12" id="KW-0472">Membrane</keyword>
<dbReference type="PRINTS" id="PR00463">
    <property type="entry name" value="EP450I"/>
</dbReference>
<keyword evidence="5 13" id="KW-0349">Heme</keyword>
<dbReference type="AlphaFoldDB" id="A0A4S4MP55"/>
<sequence length="343" mass="38015">MVTSVIFSIVYGKQIKSMDDEYVILAQRGIEGISQACIPGIYWVEYLPFLRYVPSWVPSTTSRQLADKYKPYVLGVRDKPYQEVKDAVDNGTATPSVASGLIEEIRAGHVDENVARNVTSVAYAAGADTTTSAAEYFLLAMAMFPEVQKKAQAELDLVVGPYRLPEYDDVDNIPYIRAIFLETMRWLPVVPFGIPHRVTADDIYEGHHIPKGTNLIPNVWAMLRNSEDYPEPELFKPERFLGEDGKIDVNVRDPTTIAFGFGRRLCPGRHLSANTLTICIASTLHAFDITPGVDTSGRPVKLTTEIVGGLIAMPKDFPCGLKPRSETASRLIREAAAQVDLNH</sequence>
<evidence type="ECO:0000256" key="5">
    <source>
        <dbReference type="ARBA" id="ARBA00022617"/>
    </source>
</evidence>
<keyword evidence="6" id="KW-0812">Transmembrane</keyword>
<keyword evidence="7 13" id="KW-0479">Metal-binding</keyword>
<name>A0A4S4MP55_9APHY</name>
<comment type="pathway">
    <text evidence="3">Secondary metabolite biosynthesis.</text>
</comment>